<protein>
    <submittedName>
        <fullName evidence="3">Strumpellin domain containing protein</fullName>
    </submittedName>
</protein>
<dbReference type="WBParaSite" id="HCON_00008760-00001">
    <property type="protein sequence ID" value="HCON_00008760-00001"/>
    <property type="gene ID" value="HCON_00008760"/>
</dbReference>
<dbReference type="OrthoDB" id="565118at2759"/>
<evidence type="ECO:0000313" key="3">
    <source>
        <dbReference type="WBParaSite" id="HCON_00008760-00001"/>
    </source>
</evidence>
<dbReference type="GO" id="GO:0140285">
    <property type="term" value="P:endosome fission"/>
    <property type="evidence" value="ECO:0007669"/>
    <property type="project" value="TreeGrafter"/>
</dbReference>
<dbReference type="AlphaFoldDB" id="A0A7I4XTE9"/>
<dbReference type="PANTHER" id="PTHR15691:SF6">
    <property type="entry name" value="WASH COMPLEX SUBUNIT 5"/>
    <property type="match status" value="1"/>
</dbReference>
<dbReference type="PANTHER" id="PTHR15691">
    <property type="entry name" value="WASH COMPLEX SUBUNIT 5"/>
    <property type="match status" value="1"/>
</dbReference>
<keyword evidence="2" id="KW-1185">Reference proteome</keyword>
<proteinExistence type="inferred from homology"/>
<dbReference type="OMA" id="LQFEPNC"/>
<dbReference type="GO" id="GO:0007032">
    <property type="term" value="P:endosome organization"/>
    <property type="evidence" value="ECO:0007669"/>
    <property type="project" value="TreeGrafter"/>
</dbReference>
<evidence type="ECO:0000313" key="2">
    <source>
        <dbReference type="Proteomes" id="UP000025227"/>
    </source>
</evidence>
<organism evidence="2 3">
    <name type="scientific">Haemonchus contortus</name>
    <name type="common">Barber pole worm</name>
    <dbReference type="NCBI Taxonomy" id="6289"/>
    <lineage>
        <taxon>Eukaryota</taxon>
        <taxon>Metazoa</taxon>
        <taxon>Ecdysozoa</taxon>
        <taxon>Nematoda</taxon>
        <taxon>Chromadorea</taxon>
        <taxon>Rhabditida</taxon>
        <taxon>Rhabditina</taxon>
        <taxon>Rhabditomorpha</taxon>
        <taxon>Strongyloidea</taxon>
        <taxon>Trichostrongylidae</taxon>
        <taxon>Haemonchus</taxon>
    </lineage>
</organism>
<dbReference type="GO" id="GO:0030041">
    <property type="term" value="P:actin filament polymerization"/>
    <property type="evidence" value="ECO:0007669"/>
    <property type="project" value="TreeGrafter"/>
</dbReference>
<dbReference type="GO" id="GO:0071203">
    <property type="term" value="C:WASH complex"/>
    <property type="evidence" value="ECO:0007669"/>
    <property type="project" value="InterPro"/>
</dbReference>
<dbReference type="GO" id="GO:0005768">
    <property type="term" value="C:endosome"/>
    <property type="evidence" value="ECO:0007669"/>
    <property type="project" value="TreeGrafter"/>
</dbReference>
<comment type="similarity">
    <text evidence="1">Belongs to the strumpellin family.</text>
</comment>
<dbReference type="InterPro" id="IPR019393">
    <property type="entry name" value="WASH_strumpellin"/>
</dbReference>
<reference evidence="3" key="1">
    <citation type="submission" date="2020-12" db="UniProtKB">
        <authorList>
            <consortium name="WormBaseParasite"/>
        </authorList>
    </citation>
    <scope>IDENTIFICATION</scope>
    <source>
        <strain evidence="3">MHco3</strain>
    </source>
</reference>
<dbReference type="Proteomes" id="UP000025227">
    <property type="component" value="Unplaced"/>
</dbReference>
<name>A0A7I4XTE9_HAECO</name>
<accession>A0A7I4XTE9</accession>
<dbReference type="Pfam" id="PF10266">
    <property type="entry name" value="Strumpellin"/>
    <property type="match status" value="1"/>
</dbReference>
<evidence type="ECO:0000256" key="1">
    <source>
        <dbReference type="ARBA" id="ARBA00006224"/>
    </source>
</evidence>
<sequence>LGMFGLSTMTSTASESFLTNVREEANCILAEIVRLTGFIPQDFLDPSSSKYKLLILDFSYFTRTAQYEKVIEESEELQDSFYNAYGDLITRFSALFQAFANFLCSLKDYCDQVGNERVGISYLDLMDVDILFHIGMVLMYIENFLPGPVRERIYVAIYRNSDERRNVEFLADFLRMHPTSSEPSYLFDRLKLSESFVEKCLSCCETIHREGTNDFGKLYVDRSTLIKWVFMCLVFKSSTLKNDTIKMRQIVEDFFRDEWVIQLGLGLNVNLLDYWQSYRAALTAITNQVDLNKAKSMASYHYNALGKLSIPQGKISPNDFDAHIRLISQYNSSLRWLILHTSKTTTKKASSYVQAIDIYPQFDAQALVLLLRASNFEMDFFMAYKECLRNKKENIQKFTGAACAVITEMAQLFSQDFGSLNKDRQTKLHDWFLLMKKTLEELDLENRRNGEFVIQVKRRIAQVGEMHDLSRNLALAQHLQRLETQLDCLSALYNVREEDERQAQRYADPSYLWPILDDWTPRIQRRILESSNVNVVRALFFKLSLSISTLCDRFSDERKNLIGRAYSYHLERRLRTILQTIPNKLFLVLKTTLCPALQRQWDPILDKSAAREMADFDDNFHLAESTYTISNLSLGVSRMALKKVGVISINPKELLEEGIRRELALELPSLLALLDKNSSLEDVLRILSLNLHPFQRGFIYMCEHVDVNGHDMWREEVDAILRRTARDLMERGLTPQSSGKAASAVPALTLIFNLMLKHSDPFCSHYMESSMTWRDVKAKKDVLSSKMIDLIEKWIPSIAINSLRTVLNHDIQNGINDMFKLLSTISNSVGSFTFTESFMQSSQYDQLLRQVQGNSMLPRMVAKVGQLLLLLIMLCQSKKQHCQLHAAPLFSVLSACDRFLVSSPDGVPSDVAPLVNLLRDCGLCTPSLALYKTKVTVPSNAVVYLLLTLYVSMSKLNGTRKDSICGRTFIAGLFCLLHQINGVEEFGKTAELFADSLVPGKNSNERQLLLSYSSSVVTFS</sequence>
<dbReference type="GO" id="GO:0051125">
    <property type="term" value="P:regulation of actin nucleation"/>
    <property type="evidence" value="ECO:0007669"/>
    <property type="project" value="TreeGrafter"/>
</dbReference>